<protein>
    <recommendedName>
        <fullName evidence="6">Glycoprotein</fullName>
    </recommendedName>
</protein>
<proteinExistence type="predicted"/>
<evidence type="ECO:0000256" key="1">
    <source>
        <dbReference type="SAM" id="MobiDB-lite"/>
    </source>
</evidence>
<keyword evidence="2" id="KW-0472">Membrane</keyword>
<comment type="caution">
    <text evidence="4">The sequence shown here is derived from an EMBL/GenBank/DDBJ whole genome shotgun (WGS) entry which is preliminary data.</text>
</comment>
<dbReference type="EMBL" id="SZPY01000001">
    <property type="protein sequence ID" value="TKI64112.1"/>
    <property type="molecule type" value="Genomic_DNA"/>
</dbReference>
<gene>
    <name evidence="4" type="ORF">FC770_02795</name>
</gene>
<organism evidence="4 5">
    <name type="scientific">Nocardioides jishulii</name>
    <dbReference type="NCBI Taxonomy" id="2575440"/>
    <lineage>
        <taxon>Bacteria</taxon>
        <taxon>Bacillati</taxon>
        <taxon>Actinomycetota</taxon>
        <taxon>Actinomycetes</taxon>
        <taxon>Propionibacteriales</taxon>
        <taxon>Nocardioidaceae</taxon>
        <taxon>Nocardioides</taxon>
    </lineage>
</organism>
<reference evidence="4 5" key="1">
    <citation type="submission" date="2019-04" db="EMBL/GenBank/DDBJ databases">
        <authorList>
            <person name="Dong K."/>
        </authorList>
    </citation>
    <scope>NUCLEOTIDE SEQUENCE [LARGE SCALE GENOMIC DNA]</scope>
    <source>
        <strain evidence="5">dk3543</strain>
    </source>
</reference>
<dbReference type="RefSeq" id="WP_137064575.1">
    <property type="nucleotide sequence ID" value="NZ_CP040748.1"/>
</dbReference>
<evidence type="ECO:0000313" key="4">
    <source>
        <dbReference type="EMBL" id="TKI64112.1"/>
    </source>
</evidence>
<keyword evidence="3" id="KW-0732">Signal</keyword>
<sequence>MPRRSPLTSLCAFVVSLGVLLAGPAALAAGPPSTVDVARTPLAHVDSSKTDPLELTIQRLTPAVVTGERDVVISGTVTNTSDETWRDINIAPFRSAFPITDTSTLNAAADLPDDEYVGDRLVDAAAIFKVVSLAPGASSIFTARIPRDRLGRSNGVYWVGVHASGVTDTQPRDDFTDGRARTFLPVADADVRPLRTSVVLPLKADVRHTADGRIDGTDDWVTLLGPGGRLASLLDVAESTDVPITWLVDPAVPHAVSRLAAGNPGWSLAALPREQPSEAPRGDEERTPAPSLPVLPSDSPTESEGPDPEMTALAALASAWLERFTTAMSSAEVLALPYGDVDVAALSAADPDFLKAAYTRSSEVLDALGVRSTPVVTSPDGRLTRLAVETSPDAAVVLLGERGLTTDEGPLPTTGTVLGHDFAATSAGISRGGPGPGPASTAVGVRQRVVSEAVLRELAGDRTPLVVLPPTGWDAADAGEELFAALQTRRFRMRPLGTLLAQADGPTLGARSLVHTDDDRAAQVPRTQIDAALELVDRAGVLESVLTNPSGFDLQVRDTAWSDLANQTRRRPALAMEEIAAGVDHVDDLLGSITVSGPDSARLSGDGTIGATVANDLDVSVTVDVAVTSTGDVRVEVPNPVTIPSSSRRRLLLPTSTGREGVQSLTLRVTDAEGEALGSRTTVQVRASETSGLLWLIVGSGAIVLFGTIILRLRRRGLATRSQLEEQQEPSGQEEK</sequence>
<dbReference type="OrthoDB" id="3797035at2"/>
<dbReference type="Proteomes" id="UP000307808">
    <property type="component" value="Unassembled WGS sequence"/>
</dbReference>
<feature type="signal peptide" evidence="3">
    <location>
        <begin position="1"/>
        <end position="28"/>
    </location>
</feature>
<feature type="chain" id="PRO_5020715962" description="Glycoprotein" evidence="3">
    <location>
        <begin position="29"/>
        <end position="736"/>
    </location>
</feature>
<keyword evidence="2" id="KW-1133">Transmembrane helix</keyword>
<feature type="transmembrane region" description="Helical" evidence="2">
    <location>
        <begin position="693"/>
        <end position="713"/>
    </location>
</feature>
<evidence type="ECO:0008006" key="6">
    <source>
        <dbReference type="Google" id="ProtNLM"/>
    </source>
</evidence>
<keyword evidence="2" id="KW-0812">Transmembrane</keyword>
<name>A0A4U2YTU3_9ACTN</name>
<dbReference type="AlphaFoldDB" id="A0A4U2YTU3"/>
<accession>A0A4U2YTU3</accession>
<keyword evidence="5" id="KW-1185">Reference proteome</keyword>
<evidence type="ECO:0000256" key="3">
    <source>
        <dbReference type="SAM" id="SignalP"/>
    </source>
</evidence>
<feature type="region of interest" description="Disordered" evidence="1">
    <location>
        <begin position="267"/>
        <end position="308"/>
    </location>
</feature>
<evidence type="ECO:0000256" key="2">
    <source>
        <dbReference type="SAM" id="Phobius"/>
    </source>
</evidence>
<evidence type="ECO:0000313" key="5">
    <source>
        <dbReference type="Proteomes" id="UP000307808"/>
    </source>
</evidence>